<comment type="subunit">
    <text evidence="9">Component of the translation initiation factor 2B (eIF2B) complex which is a heterodecamer of two sets of five different subunits: alpha, beta, gamma, delta and epsilon. Subunits alpha, beta and delta comprise a regulatory subcomplex and subunits epsilon and gamma comprise a catalytic subcomplex. Within the complex, the hexameric regulatory complex resides at the center, with the two heterodimeric catalytic subcomplexes bound on opposite sides.</text>
</comment>
<accession>A0ABN8MJH2</accession>
<dbReference type="CDD" id="cd04652">
    <property type="entry name" value="LbH_eIF2B_gamma_C"/>
    <property type="match status" value="1"/>
</dbReference>
<dbReference type="Pfam" id="PF25084">
    <property type="entry name" value="LbH_EIF2B"/>
    <property type="match status" value="1"/>
</dbReference>
<dbReference type="EMBL" id="CALNXI010000586">
    <property type="protein sequence ID" value="CAH3029671.1"/>
    <property type="molecule type" value="Genomic_DNA"/>
</dbReference>
<sequence length="461" mass="51632">MAEFQAVIMAAGTGSRMFPLTEKIPKALLPVGNLPVIWYPINLLDKAGFEEIIIIVLDSALTQFHQILTSLCNPKLKLDFVTIPDDEDFQGTADALRYIKDKIEKDVFVVSCDLITDVALHHLADIHRSHDSTLTAFLAPVPQTSADREAANNPKAKKKTDTSGQLDYIGIDSRENKLLFFKPEADLDEALVIRKPLLKRYPCINIVKNLMDAHLYIIKKWVVDYLAENKAINSIKGELIPYLVNKQFQEHKNVDREVTGTGEKKFLNQESANNKIDIYDYVREGDITMYTRELSSWSGTLTDIDHSNTIRCHAFLMESGTCLRTNTVPLYMEANRLISKLLPSLMAKEIPLIHPLASINPKSQVGNDCMLDESVSVGEKVSIKKSVIGKHTTIGEKVKISNSVIMDHVTIRDGCNIQGSIICTNAYIKDNASLKDCQVGDSHTITEAGEWLRLFNLILCF</sequence>
<name>A0ABN8MJH2_9CNID</name>
<keyword evidence="4" id="KW-0396">Initiation factor</keyword>
<dbReference type="InterPro" id="IPR029044">
    <property type="entry name" value="Nucleotide-diphossugar_trans"/>
</dbReference>
<evidence type="ECO:0000256" key="7">
    <source>
        <dbReference type="ARBA" id="ARBA00044229"/>
    </source>
</evidence>
<protein>
    <recommendedName>
        <fullName evidence="6">Translation initiation factor eIF2B subunit gamma</fullName>
    </recommendedName>
    <alternativeName>
        <fullName evidence="7">eIF2B GDP-GTP exchange factor subunit gamma</fullName>
    </alternativeName>
</protein>
<dbReference type="Gene3D" id="3.90.550.10">
    <property type="entry name" value="Spore Coat Polysaccharide Biosynthesis Protein SpsA, Chain A"/>
    <property type="match status" value="1"/>
</dbReference>
<evidence type="ECO:0000256" key="8">
    <source>
        <dbReference type="ARBA" id="ARBA00045373"/>
    </source>
</evidence>
<comment type="function">
    <text evidence="8">Acts as a component of the translation initiation factor 2B (eIF2B) complex, which catalyzes the exchange of GDP for GTP on the eukaryotic initiation factor 2 (eIF2) complex gamma subunit. Its guanine nucleotide exchange factor activity is repressed when bound to eIF2 complex phosphorylated on the alpha subunit, thereby limiting the amount of methionyl-initiator methionine tRNA available to the ribosome and consequently global translation is repressed.</text>
</comment>
<organism evidence="12 13">
    <name type="scientific">Porites evermanni</name>
    <dbReference type="NCBI Taxonomy" id="104178"/>
    <lineage>
        <taxon>Eukaryota</taxon>
        <taxon>Metazoa</taxon>
        <taxon>Cnidaria</taxon>
        <taxon>Anthozoa</taxon>
        <taxon>Hexacorallia</taxon>
        <taxon>Scleractinia</taxon>
        <taxon>Fungiina</taxon>
        <taxon>Poritidae</taxon>
        <taxon>Porites</taxon>
    </lineage>
</organism>
<evidence type="ECO:0000256" key="1">
    <source>
        <dbReference type="ARBA" id="ARBA00004514"/>
    </source>
</evidence>
<reference evidence="12 13" key="1">
    <citation type="submission" date="2022-05" db="EMBL/GenBank/DDBJ databases">
        <authorList>
            <consortium name="Genoscope - CEA"/>
            <person name="William W."/>
        </authorList>
    </citation>
    <scope>NUCLEOTIDE SEQUENCE [LARGE SCALE GENOMIC DNA]</scope>
</reference>
<evidence type="ECO:0000256" key="6">
    <source>
        <dbReference type="ARBA" id="ARBA00044196"/>
    </source>
</evidence>
<keyword evidence="13" id="KW-1185">Reference proteome</keyword>
<comment type="subcellular location">
    <subcellularLocation>
        <location evidence="1">Cytoplasm</location>
        <location evidence="1">Cytosol</location>
    </subcellularLocation>
</comment>
<dbReference type="InterPro" id="IPR056764">
    <property type="entry name" value="LbH_EIF2B3/5"/>
</dbReference>
<evidence type="ECO:0000256" key="5">
    <source>
        <dbReference type="ARBA" id="ARBA00022917"/>
    </source>
</evidence>
<keyword evidence="3" id="KW-0963">Cytoplasm</keyword>
<feature type="domain" description="EIF2B subunit epsilon/gamma LbH" evidence="11">
    <location>
        <begin position="359"/>
        <end position="440"/>
    </location>
</feature>
<dbReference type="PANTHER" id="PTHR45989">
    <property type="entry name" value="TRANSLATION INITIATION FACTOR EIF-2B SUBUNIT GAMMA"/>
    <property type="match status" value="1"/>
</dbReference>
<evidence type="ECO:0000313" key="12">
    <source>
        <dbReference type="EMBL" id="CAH3029671.1"/>
    </source>
</evidence>
<dbReference type="SUPFAM" id="SSF53448">
    <property type="entry name" value="Nucleotide-diphospho-sugar transferases"/>
    <property type="match status" value="1"/>
</dbReference>
<evidence type="ECO:0000256" key="4">
    <source>
        <dbReference type="ARBA" id="ARBA00022540"/>
    </source>
</evidence>
<dbReference type="InterPro" id="IPR005835">
    <property type="entry name" value="NTP_transferase_dom"/>
</dbReference>
<dbReference type="Pfam" id="PF00483">
    <property type="entry name" value="NTP_transferase"/>
    <property type="match status" value="1"/>
</dbReference>
<evidence type="ECO:0000313" key="13">
    <source>
        <dbReference type="Proteomes" id="UP001159427"/>
    </source>
</evidence>
<evidence type="ECO:0000256" key="9">
    <source>
        <dbReference type="ARBA" id="ARBA00046432"/>
    </source>
</evidence>
<comment type="similarity">
    <text evidence="2">Belongs to the eIF-2B gamma/epsilon subunits family.</text>
</comment>
<comment type="caution">
    <text evidence="12">The sequence shown here is derived from an EMBL/GenBank/DDBJ whole genome shotgun (WGS) entry which is preliminary data.</text>
</comment>
<proteinExistence type="inferred from homology"/>
<dbReference type="InterPro" id="IPR051960">
    <property type="entry name" value="eIF2B_gamma"/>
</dbReference>
<dbReference type="PANTHER" id="PTHR45989:SF1">
    <property type="entry name" value="TRANSLATION INITIATION FACTOR EIF-2B SUBUNIT GAMMA"/>
    <property type="match status" value="1"/>
</dbReference>
<dbReference type="Proteomes" id="UP001159427">
    <property type="component" value="Unassembled WGS sequence"/>
</dbReference>
<keyword evidence="5" id="KW-0648">Protein biosynthesis</keyword>
<dbReference type="CDD" id="cd04198">
    <property type="entry name" value="eIF-2B_gamma_N"/>
    <property type="match status" value="1"/>
</dbReference>
<evidence type="ECO:0000259" key="11">
    <source>
        <dbReference type="Pfam" id="PF25084"/>
    </source>
</evidence>
<evidence type="ECO:0000256" key="2">
    <source>
        <dbReference type="ARBA" id="ARBA00007878"/>
    </source>
</evidence>
<gene>
    <name evidence="12" type="ORF">PEVE_00036546</name>
</gene>
<evidence type="ECO:0000259" key="10">
    <source>
        <dbReference type="Pfam" id="PF00483"/>
    </source>
</evidence>
<evidence type="ECO:0000256" key="3">
    <source>
        <dbReference type="ARBA" id="ARBA00022490"/>
    </source>
</evidence>
<feature type="domain" description="Nucleotidyl transferase" evidence="10">
    <location>
        <begin position="6"/>
        <end position="145"/>
    </location>
</feature>
<dbReference type="Gene3D" id="2.160.10.10">
    <property type="entry name" value="Hexapeptide repeat proteins"/>
    <property type="match status" value="1"/>
</dbReference>